<dbReference type="GO" id="GO:0141148">
    <property type="term" value="F:enoyl-[acyl-carrier-protein] reductase (NADPH) activity"/>
    <property type="evidence" value="ECO:0007669"/>
    <property type="project" value="UniProtKB-EC"/>
</dbReference>
<dbReference type="InterPro" id="IPR013149">
    <property type="entry name" value="ADH-like_C"/>
</dbReference>
<protein>
    <recommendedName>
        <fullName evidence="9">enoyl-[acyl-carrier-protein] reductase</fullName>
        <ecNumber evidence="9">1.3.1.104</ecNumber>
    </recommendedName>
</protein>
<evidence type="ECO:0000256" key="3">
    <source>
        <dbReference type="ARBA" id="ARBA00022832"/>
    </source>
</evidence>
<keyword evidence="4" id="KW-0521">NADP</keyword>
<dbReference type="OrthoDB" id="9788224at2"/>
<keyword evidence="5" id="KW-0809">Transit peptide</keyword>
<evidence type="ECO:0000313" key="13">
    <source>
        <dbReference type="Proteomes" id="UP000384354"/>
    </source>
</evidence>
<organism evidence="12 13">
    <name type="scientific">Pandoraea cepalis</name>
    <dbReference type="NCBI Taxonomy" id="2508294"/>
    <lineage>
        <taxon>Bacteria</taxon>
        <taxon>Pseudomonadati</taxon>
        <taxon>Pseudomonadota</taxon>
        <taxon>Betaproteobacteria</taxon>
        <taxon>Burkholderiales</taxon>
        <taxon>Burkholderiaceae</taxon>
        <taxon>Pandoraea</taxon>
    </lineage>
</organism>
<dbReference type="InterPro" id="IPR020843">
    <property type="entry name" value="ER"/>
</dbReference>
<evidence type="ECO:0000259" key="11">
    <source>
        <dbReference type="SMART" id="SM00829"/>
    </source>
</evidence>
<dbReference type="InterPro" id="IPR036291">
    <property type="entry name" value="NAD(P)-bd_dom_sf"/>
</dbReference>
<evidence type="ECO:0000256" key="8">
    <source>
        <dbReference type="ARBA" id="ARBA00023160"/>
    </source>
</evidence>
<evidence type="ECO:0000256" key="6">
    <source>
        <dbReference type="ARBA" id="ARBA00023002"/>
    </source>
</evidence>
<keyword evidence="2" id="KW-0444">Lipid biosynthesis</keyword>
<dbReference type="Gene3D" id="3.40.50.720">
    <property type="entry name" value="NAD(P)-binding Rossmann-like Domain"/>
    <property type="match status" value="1"/>
</dbReference>
<proteinExistence type="inferred from homology"/>
<keyword evidence="7" id="KW-0443">Lipid metabolism</keyword>
<dbReference type="Proteomes" id="UP000384354">
    <property type="component" value="Unassembled WGS sequence"/>
</dbReference>
<dbReference type="PANTHER" id="PTHR43981:SF2">
    <property type="entry name" value="ENOYL-[ACYL-CARRIER-PROTEIN] REDUCTASE, MITOCHONDRIAL"/>
    <property type="match status" value="1"/>
</dbReference>
<evidence type="ECO:0000256" key="9">
    <source>
        <dbReference type="ARBA" id="ARBA00038963"/>
    </source>
</evidence>
<dbReference type="SUPFAM" id="SSF51735">
    <property type="entry name" value="NAD(P)-binding Rossmann-fold domains"/>
    <property type="match status" value="1"/>
</dbReference>
<gene>
    <name evidence="12" type="ORF">PCE31106_02659</name>
</gene>
<dbReference type="GO" id="GO:0006633">
    <property type="term" value="P:fatty acid biosynthetic process"/>
    <property type="evidence" value="ECO:0007669"/>
    <property type="project" value="UniProtKB-KW"/>
</dbReference>
<dbReference type="EMBL" id="CABPSL010000009">
    <property type="protein sequence ID" value="VVE11773.1"/>
    <property type="molecule type" value="Genomic_DNA"/>
</dbReference>
<sequence>MKTVVVAQYGDPQKYVHCIEAPDIVRPGEDEVLFDVLAFPINPADISFCWGRYRLKPELPAVPGAECVGEVVAVGSSVQHISVGDLVINLDRENWTQRRLVKANRIIVLPREIDIAQAAMIRINPPTAHLLLSEVVKLDRGDWIIQNAANSAVGRMIITFAKERGINTVNVVRRDEVCEQLLGLGVNVCLTDSEDLASSVKELTNNASIALGIDAVAGSATNRIASCVADGGVVCTYGSVSRESIVLSPAQLVYRGLTFTGFLLGRFLDRKREDDVAAIYQEVSRRIMHGLRVDIERVYSIENINEALAHADRVRDGGKILVAPHGVERINLAGATSVP</sequence>
<evidence type="ECO:0000256" key="4">
    <source>
        <dbReference type="ARBA" id="ARBA00022857"/>
    </source>
</evidence>
<keyword evidence="6 12" id="KW-0560">Oxidoreductase</keyword>
<dbReference type="PANTHER" id="PTHR43981">
    <property type="entry name" value="ENOYL-[ACYL-CARRIER-PROTEIN] REDUCTASE, MITOCHONDRIAL"/>
    <property type="match status" value="1"/>
</dbReference>
<evidence type="ECO:0000313" key="12">
    <source>
        <dbReference type="EMBL" id="VVE11773.1"/>
    </source>
</evidence>
<reference evidence="12 13" key="1">
    <citation type="submission" date="2019-08" db="EMBL/GenBank/DDBJ databases">
        <authorList>
            <person name="Peeters C."/>
        </authorList>
    </citation>
    <scope>NUCLEOTIDE SEQUENCE [LARGE SCALE GENOMIC DNA]</scope>
    <source>
        <strain evidence="12 13">LMG 31106</strain>
    </source>
</reference>
<dbReference type="CDD" id="cd05282">
    <property type="entry name" value="ETR_like"/>
    <property type="match status" value="1"/>
</dbReference>
<comment type="similarity">
    <text evidence="1">Belongs to the zinc-containing alcohol dehydrogenase family. Quinone oxidoreductase subfamily.</text>
</comment>
<evidence type="ECO:0000256" key="2">
    <source>
        <dbReference type="ARBA" id="ARBA00022516"/>
    </source>
</evidence>
<accession>A0A5E4VIW9</accession>
<keyword evidence="3" id="KW-0276">Fatty acid metabolism</keyword>
<evidence type="ECO:0000256" key="10">
    <source>
        <dbReference type="ARBA" id="ARBA00048843"/>
    </source>
</evidence>
<dbReference type="AlphaFoldDB" id="A0A5E4VIW9"/>
<evidence type="ECO:0000256" key="5">
    <source>
        <dbReference type="ARBA" id="ARBA00022946"/>
    </source>
</evidence>
<dbReference type="InterPro" id="IPR011032">
    <property type="entry name" value="GroES-like_sf"/>
</dbReference>
<name>A0A5E4VIW9_9BURK</name>
<dbReference type="EC" id="1.3.1.104" evidence="9"/>
<dbReference type="RefSeq" id="WP_150563567.1">
    <property type="nucleotide sequence ID" value="NZ_CABPSL010000009.1"/>
</dbReference>
<dbReference type="Gene3D" id="3.90.180.10">
    <property type="entry name" value="Medium-chain alcohol dehydrogenases, catalytic domain"/>
    <property type="match status" value="1"/>
</dbReference>
<dbReference type="SUPFAM" id="SSF50129">
    <property type="entry name" value="GroES-like"/>
    <property type="match status" value="1"/>
</dbReference>
<dbReference type="InterPro" id="IPR051034">
    <property type="entry name" value="Mito_Enoyl-ACP_Reductase"/>
</dbReference>
<feature type="domain" description="Enoyl reductase (ER)" evidence="11">
    <location>
        <begin position="10"/>
        <end position="322"/>
    </location>
</feature>
<dbReference type="Pfam" id="PF08240">
    <property type="entry name" value="ADH_N"/>
    <property type="match status" value="1"/>
</dbReference>
<dbReference type="SMART" id="SM00829">
    <property type="entry name" value="PKS_ER"/>
    <property type="match status" value="1"/>
</dbReference>
<dbReference type="Pfam" id="PF00107">
    <property type="entry name" value="ADH_zinc_N"/>
    <property type="match status" value="1"/>
</dbReference>
<comment type="catalytic activity">
    <reaction evidence="10">
        <text>a 2,3-saturated acyl-[ACP] + NADP(+) = a (2E)-enoyl-[ACP] + NADPH + H(+)</text>
        <dbReference type="Rhea" id="RHEA:22564"/>
        <dbReference type="Rhea" id="RHEA-COMP:9925"/>
        <dbReference type="Rhea" id="RHEA-COMP:9926"/>
        <dbReference type="ChEBI" id="CHEBI:15378"/>
        <dbReference type="ChEBI" id="CHEBI:57783"/>
        <dbReference type="ChEBI" id="CHEBI:58349"/>
        <dbReference type="ChEBI" id="CHEBI:78784"/>
        <dbReference type="ChEBI" id="CHEBI:78785"/>
        <dbReference type="EC" id="1.3.1.104"/>
    </reaction>
</comment>
<dbReference type="InterPro" id="IPR013154">
    <property type="entry name" value="ADH-like_N"/>
</dbReference>
<evidence type="ECO:0000256" key="1">
    <source>
        <dbReference type="ARBA" id="ARBA00010371"/>
    </source>
</evidence>
<evidence type="ECO:0000256" key="7">
    <source>
        <dbReference type="ARBA" id="ARBA00023098"/>
    </source>
</evidence>
<keyword evidence="8" id="KW-0275">Fatty acid biosynthesis</keyword>